<keyword evidence="3 5" id="KW-0238">DNA-binding</keyword>
<comment type="similarity">
    <text evidence="1">Belongs to the 'phage' integrase family.</text>
</comment>
<dbReference type="Gene3D" id="1.10.443.10">
    <property type="entry name" value="Intergrase catalytic core"/>
    <property type="match status" value="1"/>
</dbReference>
<feature type="domain" description="Core-binding (CB)" evidence="6">
    <location>
        <begin position="154"/>
        <end position="236"/>
    </location>
</feature>
<keyword evidence="8" id="KW-1185">Reference proteome</keyword>
<sequence>MAQSWTLAWTIQAMRLPHNLVRHSSGVFHFRLRIPPDLHAAAGLKVVKRSLRTRCPRTAQAWAYVLTARYHAIFIVLRSGTMPKPTLNDLLNLDTSTTRPYEINSSPGGGFSVKAEGAEDHARAMEALRLLTASRVAPAPTPAAPPEQPTRPSLSVARAANEWVQFLTPSTLRKTLTIKRAALTSFVGHVGATKSINDVYRPDVAGWVQALRNEGLSTPTILNKLSYLNGFFEWAKGAGHFTNSDNPAKGQLTYSHREKRQRRKHGFKAFTVDQVKMLYSPEALSANLSEAARWGAVLGLYTGARVAEVGQLTLDDFIDIGGVPCVRITDEGDGQSLKNDASIRTLPLHPDLLRLGVMDRVSTLRAAGETRFFPDVKVGSVNGMGNWLSKAFSRHLDACKVDPGAIGRVGFHSLRKTVIQAMQTGGVSSEHRAQFVGHDLDDEHHAAYSRDYTPAEQLKVIGPTLRWPLDLAAVRGALEGPKTARKAR</sequence>
<dbReference type="InterPro" id="IPR050090">
    <property type="entry name" value="Tyrosine_recombinase_XerCD"/>
</dbReference>
<dbReference type="InterPro" id="IPR044068">
    <property type="entry name" value="CB"/>
</dbReference>
<evidence type="ECO:0000256" key="2">
    <source>
        <dbReference type="ARBA" id="ARBA00022908"/>
    </source>
</evidence>
<name>A0ABR6G0C1_9BURK</name>
<protein>
    <submittedName>
        <fullName evidence="7">Integrase</fullName>
    </submittedName>
</protein>
<dbReference type="PANTHER" id="PTHR30349">
    <property type="entry name" value="PHAGE INTEGRASE-RELATED"/>
    <property type="match status" value="1"/>
</dbReference>
<dbReference type="Pfam" id="PF02899">
    <property type="entry name" value="Phage_int_SAM_1"/>
    <property type="match status" value="1"/>
</dbReference>
<dbReference type="PROSITE" id="PS51900">
    <property type="entry name" value="CB"/>
    <property type="match status" value="1"/>
</dbReference>
<dbReference type="Gene3D" id="1.10.150.130">
    <property type="match status" value="1"/>
</dbReference>
<comment type="caution">
    <text evidence="7">The sequence shown here is derived from an EMBL/GenBank/DDBJ whole genome shotgun (WGS) entry which is preliminary data.</text>
</comment>
<dbReference type="CDD" id="cd01184">
    <property type="entry name" value="INT_C_like_1"/>
    <property type="match status" value="1"/>
</dbReference>
<evidence type="ECO:0000256" key="4">
    <source>
        <dbReference type="ARBA" id="ARBA00023172"/>
    </source>
</evidence>
<proteinExistence type="inferred from homology"/>
<keyword evidence="4" id="KW-0233">DNA recombination</keyword>
<dbReference type="InterPro" id="IPR013762">
    <property type="entry name" value="Integrase-like_cat_sf"/>
</dbReference>
<dbReference type="EMBL" id="JACHVZ010000032">
    <property type="protein sequence ID" value="MBB2932807.1"/>
    <property type="molecule type" value="Genomic_DNA"/>
</dbReference>
<evidence type="ECO:0000256" key="3">
    <source>
        <dbReference type="ARBA" id="ARBA00023125"/>
    </source>
</evidence>
<dbReference type="InterPro" id="IPR046668">
    <property type="entry name" value="DUF6538"/>
</dbReference>
<evidence type="ECO:0000256" key="5">
    <source>
        <dbReference type="PROSITE-ProRule" id="PRU01248"/>
    </source>
</evidence>
<gene>
    <name evidence="7" type="ORF">FHX59_007295</name>
</gene>
<keyword evidence="2" id="KW-0229">DNA integration</keyword>
<evidence type="ECO:0000259" key="6">
    <source>
        <dbReference type="PROSITE" id="PS51900"/>
    </source>
</evidence>
<dbReference type="InterPro" id="IPR010998">
    <property type="entry name" value="Integrase_recombinase_N"/>
</dbReference>
<evidence type="ECO:0000256" key="1">
    <source>
        <dbReference type="ARBA" id="ARBA00008857"/>
    </source>
</evidence>
<dbReference type="InterPro" id="IPR004107">
    <property type="entry name" value="Integrase_SAM-like_N"/>
</dbReference>
<reference evidence="7 8" key="1">
    <citation type="submission" date="2020-08" db="EMBL/GenBank/DDBJ databases">
        <title>Genomic Encyclopedia of Type Strains, Phase IV (KMG-V): Genome sequencing to study the core and pangenomes of soil and plant-associated prokaryotes.</title>
        <authorList>
            <person name="Whitman W."/>
        </authorList>
    </citation>
    <scope>NUCLEOTIDE SEQUENCE [LARGE SCALE GENOMIC DNA]</scope>
    <source>
        <strain evidence="7 8">SRMrh-85</strain>
    </source>
</reference>
<accession>A0ABR6G0C1</accession>
<dbReference type="PANTHER" id="PTHR30349:SF41">
    <property type="entry name" value="INTEGRASE_RECOMBINASE PROTEIN MJ0367-RELATED"/>
    <property type="match status" value="1"/>
</dbReference>
<dbReference type="Proteomes" id="UP000533533">
    <property type="component" value="Unassembled WGS sequence"/>
</dbReference>
<dbReference type="Pfam" id="PF20172">
    <property type="entry name" value="DUF6538"/>
    <property type="match status" value="1"/>
</dbReference>
<organism evidence="7 8">
    <name type="scientific">Paraburkholderia silvatlantica</name>
    <dbReference type="NCBI Taxonomy" id="321895"/>
    <lineage>
        <taxon>Bacteria</taxon>
        <taxon>Pseudomonadati</taxon>
        <taxon>Pseudomonadota</taxon>
        <taxon>Betaproteobacteria</taxon>
        <taxon>Burkholderiales</taxon>
        <taxon>Burkholderiaceae</taxon>
        <taxon>Paraburkholderia</taxon>
    </lineage>
</organism>
<dbReference type="RefSeq" id="WP_110388645.1">
    <property type="nucleotide sequence ID" value="NZ_JACHVZ010000032.1"/>
</dbReference>
<evidence type="ECO:0000313" key="7">
    <source>
        <dbReference type="EMBL" id="MBB2932807.1"/>
    </source>
</evidence>
<dbReference type="SUPFAM" id="SSF56349">
    <property type="entry name" value="DNA breaking-rejoining enzymes"/>
    <property type="match status" value="1"/>
</dbReference>
<dbReference type="InterPro" id="IPR011010">
    <property type="entry name" value="DNA_brk_join_enz"/>
</dbReference>
<evidence type="ECO:0000313" key="8">
    <source>
        <dbReference type="Proteomes" id="UP000533533"/>
    </source>
</evidence>